<keyword evidence="10" id="KW-1185">Reference proteome</keyword>
<comment type="caution">
    <text evidence="9">The sequence shown here is derived from an EMBL/GenBank/DDBJ whole genome shotgun (WGS) entry which is preliminary data.</text>
</comment>
<evidence type="ECO:0000313" key="9">
    <source>
        <dbReference type="EMBL" id="RPD98783.1"/>
    </source>
</evidence>
<feature type="transmembrane region" description="Helical" evidence="7">
    <location>
        <begin position="150"/>
        <end position="169"/>
    </location>
</feature>
<feature type="transmembrane region" description="Helical" evidence="7">
    <location>
        <begin position="49"/>
        <end position="78"/>
    </location>
</feature>
<dbReference type="GO" id="GO:0016020">
    <property type="term" value="C:membrane"/>
    <property type="evidence" value="ECO:0007669"/>
    <property type="project" value="GOC"/>
</dbReference>
<keyword evidence="6 7" id="KW-0472">Membrane</keyword>
<dbReference type="GO" id="GO:0008610">
    <property type="term" value="P:lipid biosynthetic process"/>
    <property type="evidence" value="ECO:0007669"/>
    <property type="project" value="InterPro"/>
</dbReference>
<comment type="subcellular location">
    <subcellularLocation>
        <location evidence="1">Endomembrane system</location>
        <topology evidence="1">Multi-pass membrane protein</topology>
    </subcellularLocation>
</comment>
<dbReference type="PANTHER" id="PTHR21624">
    <property type="entry name" value="STEROL DESATURASE-RELATED PROTEIN"/>
    <property type="match status" value="1"/>
</dbReference>
<dbReference type="EMBL" id="RPFJ01000006">
    <property type="protein sequence ID" value="RPD98783.1"/>
    <property type="molecule type" value="Genomic_DNA"/>
</dbReference>
<dbReference type="Pfam" id="PF04116">
    <property type="entry name" value="FA_hydroxylase"/>
    <property type="match status" value="1"/>
</dbReference>
<evidence type="ECO:0000256" key="7">
    <source>
        <dbReference type="SAM" id="Phobius"/>
    </source>
</evidence>
<keyword evidence="4" id="KW-0560">Oxidoreductase</keyword>
<evidence type="ECO:0000256" key="6">
    <source>
        <dbReference type="ARBA" id="ARBA00023136"/>
    </source>
</evidence>
<evidence type="ECO:0000256" key="1">
    <source>
        <dbReference type="ARBA" id="ARBA00004127"/>
    </source>
</evidence>
<dbReference type="AlphaFoldDB" id="A0A3N4PGW7"/>
<evidence type="ECO:0000313" key="10">
    <source>
        <dbReference type="Proteomes" id="UP000270856"/>
    </source>
</evidence>
<feature type="transmembrane region" description="Helical" evidence="7">
    <location>
        <begin position="17"/>
        <end position="37"/>
    </location>
</feature>
<dbReference type="InterPro" id="IPR006694">
    <property type="entry name" value="Fatty_acid_hydroxylase"/>
</dbReference>
<dbReference type="GO" id="GO:0005506">
    <property type="term" value="F:iron ion binding"/>
    <property type="evidence" value="ECO:0007669"/>
    <property type="project" value="InterPro"/>
</dbReference>
<sequence>MESFLQFFELMPSWQKLVWIIACLLFSWFLEGIYPLVKLNYQKWKHAGVNLVFLTTSLTINVLFGILTVGIFSLIATYNIGLLYWIDLPIWVELLVTILFLDFVAQYVVHYYLHKISWMWRFHMIHHSDTKVDATTGTRHHPGDYVLREIAALVAILIIGAPFAFYVVYKIVTIFFTYITHANFNMPVWLDKPLSWVFITPNMHKFHHHFERPWTDTNFGNIFSFWDRIFGTFVYGNPSKVVYGLDVLDGNLDENIGYQFKIPFDNRIKTDY</sequence>
<evidence type="ECO:0000256" key="5">
    <source>
        <dbReference type="ARBA" id="ARBA00023098"/>
    </source>
</evidence>
<gene>
    <name evidence="9" type="ORF">EGM88_06225</name>
</gene>
<reference evidence="9 10" key="1">
    <citation type="submission" date="2018-11" db="EMBL/GenBank/DDBJ databases">
        <title>Aureibaculum marinum gen. nov., sp. nov., a member of the family Flavobacteriaceae isolated from the Bohai Sea.</title>
        <authorList>
            <person name="Ji X."/>
        </authorList>
    </citation>
    <scope>NUCLEOTIDE SEQUENCE [LARGE SCALE GENOMIC DNA]</scope>
    <source>
        <strain evidence="9 10">BH-SD17</strain>
    </source>
</reference>
<dbReference type="GO" id="GO:0012505">
    <property type="term" value="C:endomembrane system"/>
    <property type="evidence" value="ECO:0007669"/>
    <property type="project" value="UniProtKB-SubCell"/>
</dbReference>
<keyword evidence="5" id="KW-0443">Lipid metabolism</keyword>
<proteinExistence type="predicted"/>
<name>A0A3N4PGW7_9FLAO</name>
<dbReference type="GO" id="GO:0006643">
    <property type="term" value="P:membrane lipid metabolic process"/>
    <property type="evidence" value="ECO:0007669"/>
    <property type="project" value="TreeGrafter"/>
</dbReference>
<dbReference type="PANTHER" id="PTHR21624:SF1">
    <property type="entry name" value="ALKYLGLYCEROL MONOOXYGENASE"/>
    <property type="match status" value="1"/>
</dbReference>
<keyword evidence="3 7" id="KW-1133">Transmembrane helix</keyword>
<evidence type="ECO:0000256" key="2">
    <source>
        <dbReference type="ARBA" id="ARBA00022692"/>
    </source>
</evidence>
<dbReference type="Proteomes" id="UP000270856">
    <property type="component" value="Unassembled WGS sequence"/>
</dbReference>
<evidence type="ECO:0000259" key="8">
    <source>
        <dbReference type="Pfam" id="PF04116"/>
    </source>
</evidence>
<feature type="transmembrane region" description="Helical" evidence="7">
    <location>
        <begin position="90"/>
        <end position="113"/>
    </location>
</feature>
<keyword evidence="2 7" id="KW-0812">Transmembrane</keyword>
<organism evidence="9 10">
    <name type="scientific">Aureibaculum marinum</name>
    <dbReference type="NCBI Taxonomy" id="2487930"/>
    <lineage>
        <taxon>Bacteria</taxon>
        <taxon>Pseudomonadati</taxon>
        <taxon>Bacteroidota</taxon>
        <taxon>Flavobacteriia</taxon>
        <taxon>Flavobacteriales</taxon>
        <taxon>Flavobacteriaceae</taxon>
        <taxon>Aureibaculum</taxon>
    </lineage>
</organism>
<evidence type="ECO:0000256" key="3">
    <source>
        <dbReference type="ARBA" id="ARBA00022989"/>
    </source>
</evidence>
<evidence type="ECO:0000256" key="4">
    <source>
        <dbReference type="ARBA" id="ARBA00023002"/>
    </source>
</evidence>
<accession>A0A3N4PGW7</accession>
<protein>
    <submittedName>
        <fullName evidence="9">Sterol desaturase family protein</fullName>
    </submittedName>
</protein>
<dbReference type="OrthoDB" id="9770329at2"/>
<feature type="domain" description="Fatty acid hydroxylase" evidence="8">
    <location>
        <begin position="95"/>
        <end position="232"/>
    </location>
</feature>
<dbReference type="RefSeq" id="WP_123897098.1">
    <property type="nucleotide sequence ID" value="NZ_RPFJ01000006.1"/>
</dbReference>
<dbReference type="GO" id="GO:0050479">
    <property type="term" value="F:glyceryl-ether monooxygenase activity"/>
    <property type="evidence" value="ECO:0007669"/>
    <property type="project" value="TreeGrafter"/>
</dbReference>
<dbReference type="InterPro" id="IPR051689">
    <property type="entry name" value="Sterol_desaturase/TMEM195"/>
</dbReference>